<reference evidence="2" key="1">
    <citation type="journal article" date="2007" name="J. Bacteriol.">
        <title>Comparative genome analysis of four magnetotactic bacteria reveals a complex set of group-specific genes implicated in magnetosome biomineralization and function.</title>
        <authorList>
            <person name="Richter M."/>
            <person name="Kube M."/>
            <person name="Bazylinski D.A."/>
            <person name="Lombardot T."/>
            <person name="Gloeckner F.O."/>
            <person name="Reinhardt R."/>
            <person name="Schueler D."/>
        </authorList>
    </citation>
    <scope>NUCLEOTIDE SEQUENCE</scope>
    <source>
        <strain evidence="2">MSR-1</strain>
    </source>
</reference>
<gene>
    <name evidence="2" type="ORF">MGR_0731</name>
</gene>
<dbReference type="RefSeq" id="WP_106002299.1">
    <property type="nucleotide sequence ID" value="NZ_CP027527.1"/>
</dbReference>
<accession>A4TWU1</accession>
<feature type="domain" description="DUF2249" evidence="1">
    <location>
        <begin position="26"/>
        <end position="93"/>
    </location>
</feature>
<dbReference type="AlphaFoldDB" id="A4TWU1"/>
<feature type="domain" description="DUF2249" evidence="1">
    <location>
        <begin position="124"/>
        <end position="186"/>
    </location>
</feature>
<dbReference type="EMBL" id="CU459003">
    <property type="protein sequence ID" value="CAM75098.1"/>
    <property type="molecule type" value="Genomic_DNA"/>
</dbReference>
<proteinExistence type="predicted"/>
<dbReference type="Pfam" id="PF10006">
    <property type="entry name" value="DUF2249"/>
    <property type="match status" value="2"/>
</dbReference>
<name>A4TWU1_9PROT</name>
<organism evidence="2">
    <name type="scientific">Magnetospirillum gryphiswaldense</name>
    <dbReference type="NCBI Taxonomy" id="55518"/>
    <lineage>
        <taxon>Bacteria</taxon>
        <taxon>Pseudomonadati</taxon>
        <taxon>Pseudomonadota</taxon>
        <taxon>Alphaproteobacteria</taxon>
        <taxon>Rhodospirillales</taxon>
        <taxon>Rhodospirillaceae</taxon>
        <taxon>Magnetospirillum</taxon>
    </lineage>
</organism>
<evidence type="ECO:0000313" key="2">
    <source>
        <dbReference type="EMBL" id="CAM75098.1"/>
    </source>
</evidence>
<protein>
    <recommendedName>
        <fullName evidence="1">DUF2249 domain-containing protein</fullName>
    </recommendedName>
</protein>
<sequence length="191" mass="21185">MAEALDFPAPQHSPPVWLAAALEQAVLDVRGLLAAGSDPLGALMEAADGVSFGGFLVVDAPFNPSPLRRILAARGFSSYGRRLGGSHWRIYFHLNGAADWEHDSDVAVMDEGAMLWREDDGLHIDVRKLRPPQPMLAILRLIDGDAALQALVVHHERHPQYLLPELAERGWSVARVSEEFQDVRLWLERKS</sequence>
<evidence type="ECO:0000259" key="1">
    <source>
        <dbReference type="Pfam" id="PF10006"/>
    </source>
</evidence>
<dbReference type="InterPro" id="IPR018720">
    <property type="entry name" value="DUF2249"/>
</dbReference>